<reference evidence="1" key="2">
    <citation type="submission" date="2020-09" db="EMBL/GenBank/DDBJ databases">
        <authorList>
            <person name="Sun Q."/>
            <person name="Zhou Y."/>
        </authorList>
    </citation>
    <scope>NUCLEOTIDE SEQUENCE</scope>
    <source>
        <strain evidence="1">CGMCC 1.15478</strain>
    </source>
</reference>
<sequence length="238" mass="25507">MDRPIDTLVTPVYEPRNQSVLDIALGFTQYGSPAYWVNEVLIAALNVDPMGEVSRWLIGDFEAFQRVGTALMNVAEFNTAYEQSMTRGAQLLTETWTGEAASGANNYFTTLAHAIGDQSDSLRDMGRAFHDFSSSAYQFAQTIGSMMNWLIDQAITLAINASAAAALSWTGPGAVALVGAAALQVTLMLNTWSNIISTFDDAVNMARLIVGVLEGASAAVNRSNLPPLPAAAYNNQDT</sequence>
<keyword evidence="2" id="KW-1185">Reference proteome</keyword>
<evidence type="ECO:0000313" key="1">
    <source>
        <dbReference type="EMBL" id="GGC73896.1"/>
    </source>
</evidence>
<accession>A0A916UK60</accession>
<comment type="caution">
    <text evidence="1">The sequence shown here is derived from an EMBL/GenBank/DDBJ whole genome shotgun (WGS) entry which is preliminary data.</text>
</comment>
<organism evidence="1 2">
    <name type="scientific">Hoyosella rhizosphaerae</name>
    <dbReference type="NCBI Taxonomy" id="1755582"/>
    <lineage>
        <taxon>Bacteria</taxon>
        <taxon>Bacillati</taxon>
        <taxon>Actinomycetota</taxon>
        <taxon>Actinomycetes</taxon>
        <taxon>Mycobacteriales</taxon>
        <taxon>Hoyosellaceae</taxon>
        <taxon>Hoyosella</taxon>
    </lineage>
</organism>
<protein>
    <submittedName>
        <fullName evidence="1">Uncharacterized protein</fullName>
    </submittedName>
</protein>
<gene>
    <name evidence="1" type="ORF">GCM10011410_28840</name>
</gene>
<dbReference type="AlphaFoldDB" id="A0A916UK60"/>
<dbReference type="EMBL" id="BMJH01000003">
    <property type="protein sequence ID" value="GGC73896.1"/>
    <property type="molecule type" value="Genomic_DNA"/>
</dbReference>
<proteinExistence type="predicted"/>
<dbReference type="SUPFAM" id="SSF140453">
    <property type="entry name" value="EsxAB dimer-like"/>
    <property type="match status" value="1"/>
</dbReference>
<dbReference type="Proteomes" id="UP000641514">
    <property type="component" value="Unassembled WGS sequence"/>
</dbReference>
<dbReference type="RefSeq" id="WP_188676425.1">
    <property type="nucleotide sequence ID" value="NZ_BMJH01000003.1"/>
</dbReference>
<name>A0A916UK60_9ACTN</name>
<evidence type="ECO:0000313" key="2">
    <source>
        <dbReference type="Proteomes" id="UP000641514"/>
    </source>
</evidence>
<dbReference type="InterPro" id="IPR036689">
    <property type="entry name" value="ESAT-6-like_sf"/>
</dbReference>
<reference evidence="1" key="1">
    <citation type="journal article" date="2014" name="Int. J. Syst. Evol. Microbiol.">
        <title>Complete genome sequence of Corynebacterium casei LMG S-19264T (=DSM 44701T), isolated from a smear-ripened cheese.</title>
        <authorList>
            <consortium name="US DOE Joint Genome Institute (JGI-PGF)"/>
            <person name="Walter F."/>
            <person name="Albersmeier A."/>
            <person name="Kalinowski J."/>
            <person name="Ruckert C."/>
        </authorList>
    </citation>
    <scope>NUCLEOTIDE SEQUENCE</scope>
    <source>
        <strain evidence="1">CGMCC 1.15478</strain>
    </source>
</reference>